<dbReference type="Proteomes" id="UP000688137">
    <property type="component" value="Unassembled WGS sequence"/>
</dbReference>
<sequence>MIFKLLGWVTNGILDKLEILQLIRQNALILITDFLHLGQCSSSEQLSQRRNGDLNNFLKQIYILINEKLITPLQDLQPTDFSVARQKDCGNNQYSYKLIISNSCNGFIFLDFFISDTLNNQISNVSFFWEPTYDQISDSLKISLIILTSDVSQYGFKFEFTAHSTVNTLLTSKALSAAIFRYGNLSVMNKLAIHDVYKSLVIPYRDQNFIYVCVYNLDLDSSSLISTVIIGRIILSNGKDQEESPIQLGLFFAKKDNFFSHKQKIPHKFMESKNRQFFQKITQIAYNDFHEERIQFKLIVKIVNQYDCIAEINNVQIYPTADEFLQWQVSQNLFDIVSLRYSLEQEQSDFSFVQQIQQIGESINHFQTATYIISSKAKLTKNRLWSNQFGFLNKNGSKCSIFFTNNTNIYGPASLNQVFDIEMPERNADCIDFVLLSTNTFITDLQYLNQL</sequence>
<comment type="caution">
    <text evidence="1">The sequence shown here is derived from an EMBL/GenBank/DDBJ whole genome shotgun (WGS) entry which is preliminary data.</text>
</comment>
<gene>
    <name evidence="1" type="ORF">PPRIM_AZ9-3.1.T0130004</name>
</gene>
<proteinExistence type="predicted"/>
<accession>A0A8S1KCJ0</accession>
<evidence type="ECO:0000313" key="2">
    <source>
        <dbReference type="Proteomes" id="UP000688137"/>
    </source>
</evidence>
<reference evidence="1" key="1">
    <citation type="submission" date="2021-01" db="EMBL/GenBank/DDBJ databases">
        <authorList>
            <consortium name="Genoscope - CEA"/>
            <person name="William W."/>
        </authorList>
    </citation>
    <scope>NUCLEOTIDE SEQUENCE</scope>
</reference>
<evidence type="ECO:0000313" key="1">
    <source>
        <dbReference type="EMBL" id="CAD8048615.1"/>
    </source>
</evidence>
<dbReference type="EMBL" id="CAJJDM010000010">
    <property type="protein sequence ID" value="CAD8048615.1"/>
    <property type="molecule type" value="Genomic_DNA"/>
</dbReference>
<protein>
    <submittedName>
        <fullName evidence="1">Uncharacterized protein</fullName>
    </submittedName>
</protein>
<organism evidence="1 2">
    <name type="scientific">Paramecium primaurelia</name>
    <dbReference type="NCBI Taxonomy" id="5886"/>
    <lineage>
        <taxon>Eukaryota</taxon>
        <taxon>Sar</taxon>
        <taxon>Alveolata</taxon>
        <taxon>Ciliophora</taxon>
        <taxon>Intramacronucleata</taxon>
        <taxon>Oligohymenophorea</taxon>
        <taxon>Peniculida</taxon>
        <taxon>Parameciidae</taxon>
        <taxon>Paramecium</taxon>
    </lineage>
</organism>
<name>A0A8S1KCJ0_PARPR</name>
<keyword evidence="2" id="KW-1185">Reference proteome</keyword>
<dbReference type="AlphaFoldDB" id="A0A8S1KCJ0"/>